<sequence length="297" mass="34409">MGQFLEDLKDNITKTYGIRFFPKQKKKFLKYVEDELENLGFEYTVIKGNLVVGNVNEAETIFTAHYDTPGIMPHWMNYIMKLSGHTRQITMGILIFVIISILNYFNLNIINNILFLWFITILIPNRNNYNDNSSGIVTLLNIANEICNNDNYKHKKNKIALVLFNNEEWGLLGSAYMKKHWTSNGFLLENKKIINIDCVGTGDNVMITHGKNEKLAENIERVLMESGKGKEVIKYKYKLVPLSDEYNFRKYNISGIIFCNKSLIPGGYYIPLVHSYKDKVLDLENVVWLTEELLKVV</sequence>
<dbReference type="Pfam" id="PF04389">
    <property type="entry name" value="Peptidase_M28"/>
    <property type="match status" value="1"/>
</dbReference>
<dbReference type="Proteomes" id="UP000726170">
    <property type="component" value="Unassembled WGS sequence"/>
</dbReference>
<evidence type="ECO:0000259" key="2">
    <source>
        <dbReference type="Pfam" id="PF04389"/>
    </source>
</evidence>
<evidence type="ECO:0000313" key="4">
    <source>
        <dbReference type="Proteomes" id="UP000726170"/>
    </source>
</evidence>
<keyword evidence="1" id="KW-0472">Membrane</keyword>
<protein>
    <submittedName>
        <fullName evidence="3">M28 family peptidase</fullName>
    </submittedName>
</protein>
<reference evidence="3 4" key="1">
    <citation type="submission" date="2021-06" db="EMBL/GenBank/DDBJ databases">
        <authorList>
            <person name="Sun Q."/>
            <person name="Li D."/>
        </authorList>
    </citation>
    <scope>NUCLEOTIDE SEQUENCE [LARGE SCALE GENOMIC DNA]</scope>
    <source>
        <strain evidence="3 4">MSJ-11</strain>
    </source>
</reference>
<gene>
    <name evidence="3" type="ORF">KQI86_11620</name>
</gene>
<comment type="caution">
    <text evidence="3">The sequence shown here is derived from an EMBL/GenBank/DDBJ whole genome shotgun (WGS) entry which is preliminary data.</text>
</comment>
<accession>A0ABS6EIE9</accession>
<proteinExistence type="predicted"/>
<dbReference type="InterPro" id="IPR007484">
    <property type="entry name" value="Peptidase_M28"/>
</dbReference>
<dbReference type="RefSeq" id="WP_216439499.1">
    <property type="nucleotide sequence ID" value="NZ_JAHLQF010000002.1"/>
</dbReference>
<evidence type="ECO:0000313" key="3">
    <source>
        <dbReference type="EMBL" id="MBU5484984.1"/>
    </source>
</evidence>
<name>A0ABS6EIE9_9CLOT</name>
<keyword evidence="1" id="KW-1133">Transmembrane helix</keyword>
<dbReference type="EMBL" id="JAHLQF010000002">
    <property type="protein sequence ID" value="MBU5484984.1"/>
    <property type="molecule type" value="Genomic_DNA"/>
</dbReference>
<feature type="domain" description="Peptidase M28" evidence="2">
    <location>
        <begin position="130"/>
        <end position="279"/>
    </location>
</feature>
<evidence type="ECO:0000256" key="1">
    <source>
        <dbReference type="SAM" id="Phobius"/>
    </source>
</evidence>
<organism evidence="3 4">
    <name type="scientific">Clostridium mobile</name>
    <dbReference type="NCBI Taxonomy" id="2841512"/>
    <lineage>
        <taxon>Bacteria</taxon>
        <taxon>Bacillati</taxon>
        <taxon>Bacillota</taxon>
        <taxon>Clostridia</taxon>
        <taxon>Eubacteriales</taxon>
        <taxon>Clostridiaceae</taxon>
        <taxon>Clostridium</taxon>
    </lineage>
</organism>
<feature type="transmembrane region" description="Helical" evidence="1">
    <location>
        <begin position="89"/>
        <end position="119"/>
    </location>
</feature>
<keyword evidence="1" id="KW-0812">Transmembrane</keyword>
<keyword evidence="4" id="KW-1185">Reference proteome</keyword>